<protein>
    <recommendedName>
        <fullName evidence="4">Phosphate propanoyltransferase</fullName>
        <ecNumber evidence="3">2.3.1.222</ecNumber>
    </recommendedName>
    <alternativeName>
        <fullName evidence="10">Phosphate acyltransferase PduL</fullName>
    </alternativeName>
    <alternativeName>
        <fullName evidence="9">Phosphotransacylase PduL</fullName>
    </alternativeName>
    <alternativeName>
        <fullName evidence="11">Propanediol utilization protein PduL</fullName>
    </alternativeName>
</protein>
<evidence type="ECO:0000256" key="6">
    <source>
        <dbReference type="ARBA" id="ARBA00022723"/>
    </source>
</evidence>
<dbReference type="Pfam" id="PF06130">
    <property type="entry name" value="PTAC"/>
    <property type="match status" value="1"/>
</dbReference>
<comment type="caution">
    <text evidence="13">The sequence shown here is derived from an EMBL/GenBank/DDBJ whole genome shotgun (WGS) entry which is preliminary data.</text>
</comment>
<dbReference type="PANTHER" id="PTHR39453">
    <property type="entry name" value="PHOSPHATE PROPANOYLTRANSFERASE"/>
    <property type="match status" value="1"/>
</dbReference>
<organism evidence="13 14">
    <name type="scientific">Candidatus Onthovivens merdipullorum</name>
    <dbReference type="NCBI Taxonomy" id="2840889"/>
    <lineage>
        <taxon>Bacteria</taxon>
        <taxon>Bacillati</taxon>
        <taxon>Bacillota</taxon>
        <taxon>Bacilli</taxon>
        <taxon>Bacillales</taxon>
        <taxon>Candidatus Onthovivens</taxon>
    </lineage>
</organism>
<dbReference type="GO" id="GO:0046872">
    <property type="term" value="F:metal ion binding"/>
    <property type="evidence" value="ECO:0007669"/>
    <property type="project" value="UniProtKB-KW"/>
</dbReference>
<keyword evidence="5 13" id="KW-0808">Transferase</keyword>
<proteinExistence type="inferred from homology"/>
<evidence type="ECO:0000256" key="12">
    <source>
        <dbReference type="ARBA" id="ARBA00047589"/>
    </source>
</evidence>
<dbReference type="GO" id="GO:0016747">
    <property type="term" value="F:acyltransferase activity, transferring groups other than amino-acyl groups"/>
    <property type="evidence" value="ECO:0007669"/>
    <property type="project" value="InterPro"/>
</dbReference>
<evidence type="ECO:0000256" key="7">
    <source>
        <dbReference type="ARBA" id="ARBA00022833"/>
    </source>
</evidence>
<reference evidence="13" key="2">
    <citation type="journal article" date="2021" name="PeerJ">
        <title>Extensive microbial diversity within the chicken gut microbiome revealed by metagenomics and culture.</title>
        <authorList>
            <person name="Gilroy R."/>
            <person name="Ravi A."/>
            <person name="Getino M."/>
            <person name="Pursley I."/>
            <person name="Horton D.L."/>
            <person name="Alikhan N.F."/>
            <person name="Baker D."/>
            <person name="Gharbi K."/>
            <person name="Hall N."/>
            <person name="Watson M."/>
            <person name="Adriaenssens E.M."/>
            <person name="Foster-Nyarko E."/>
            <person name="Jarju S."/>
            <person name="Secka A."/>
            <person name="Antonio M."/>
            <person name="Oren A."/>
            <person name="Chaudhuri R.R."/>
            <person name="La Ragione R."/>
            <person name="Hildebrand F."/>
            <person name="Pallen M.J."/>
        </authorList>
    </citation>
    <scope>NUCLEOTIDE SEQUENCE</scope>
    <source>
        <strain evidence="13">11159</strain>
    </source>
</reference>
<evidence type="ECO:0000256" key="1">
    <source>
        <dbReference type="ARBA" id="ARBA00001947"/>
    </source>
</evidence>
<gene>
    <name evidence="13" type="primary">pduL</name>
    <name evidence="13" type="ORF">IAC58_05150</name>
</gene>
<evidence type="ECO:0000313" key="13">
    <source>
        <dbReference type="EMBL" id="MBO8427909.1"/>
    </source>
</evidence>
<dbReference type="InterPro" id="IPR008300">
    <property type="entry name" value="PTAC"/>
</dbReference>
<evidence type="ECO:0000256" key="2">
    <source>
        <dbReference type="ARBA" id="ARBA00007342"/>
    </source>
</evidence>
<comment type="catalytic activity">
    <reaction evidence="12">
        <text>propanoyl-CoA + phosphate = propanoyl phosphate + CoA</text>
        <dbReference type="Rhea" id="RHEA:28046"/>
        <dbReference type="ChEBI" id="CHEBI:43474"/>
        <dbReference type="ChEBI" id="CHEBI:57287"/>
        <dbReference type="ChEBI" id="CHEBI:57392"/>
        <dbReference type="ChEBI" id="CHEBI:58933"/>
        <dbReference type="EC" id="2.3.1.222"/>
    </reaction>
</comment>
<sequence length="191" mass="20703">MKKILVETSARHIHVTKEALAELCGEDYKLQVKKMLSQPGQFASTTKLEIVGPKGTLSASILGPERSACQVEVSATEARTLGVKPPVRESGDIKGSAPITIRNPENGHEINLEEGCIIAKRHIHMTPEDAKEFGVNNGDIVGVKISGTGRDLVFYDTVIRVSPKYSLAMHIDTDECNAGNCFGEIYGELVK</sequence>
<evidence type="ECO:0000256" key="5">
    <source>
        <dbReference type="ARBA" id="ARBA00022679"/>
    </source>
</evidence>
<evidence type="ECO:0000256" key="8">
    <source>
        <dbReference type="ARBA" id="ARBA00023315"/>
    </source>
</evidence>
<evidence type="ECO:0000313" key="14">
    <source>
        <dbReference type="Proteomes" id="UP000823613"/>
    </source>
</evidence>
<comment type="cofactor">
    <cofactor evidence="1">
        <name>Zn(2+)</name>
        <dbReference type="ChEBI" id="CHEBI:29105"/>
    </cofactor>
</comment>
<accession>A0A9D9GX19</accession>
<dbReference type="Proteomes" id="UP000823613">
    <property type="component" value="Unassembled WGS sequence"/>
</dbReference>
<evidence type="ECO:0000256" key="10">
    <source>
        <dbReference type="ARBA" id="ARBA00030939"/>
    </source>
</evidence>
<dbReference type="EMBL" id="JADIMY010000102">
    <property type="protein sequence ID" value="MBO8427909.1"/>
    <property type="molecule type" value="Genomic_DNA"/>
</dbReference>
<evidence type="ECO:0000256" key="3">
    <source>
        <dbReference type="ARBA" id="ARBA00012206"/>
    </source>
</evidence>
<reference evidence="13" key="1">
    <citation type="submission" date="2020-10" db="EMBL/GenBank/DDBJ databases">
        <authorList>
            <person name="Gilroy R."/>
        </authorList>
    </citation>
    <scope>NUCLEOTIDE SEQUENCE</scope>
    <source>
        <strain evidence="13">11159</strain>
    </source>
</reference>
<comment type="similarity">
    <text evidence="2">Belongs to the PduL family.</text>
</comment>
<evidence type="ECO:0000256" key="4">
    <source>
        <dbReference type="ARBA" id="ARBA00020837"/>
    </source>
</evidence>
<dbReference type="PANTHER" id="PTHR39453:SF1">
    <property type="entry name" value="PHOSPHATE PROPANOYLTRANSFERASE"/>
    <property type="match status" value="1"/>
</dbReference>
<name>A0A9D9GX19_9BACL</name>
<keyword evidence="6" id="KW-0479">Metal-binding</keyword>
<dbReference type="NCBIfam" id="NF011652">
    <property type="entry name" value="PRK15070.1"/>
    <property type="match status" value="1"/>
</dbReference>
<dbReference type="AlphaFoldDB" id="A0A9D9GX19"/>
<keyword evidence="7" id="KW-0862">Zinc</keyword>
<evidence type="ECO:0000256" key="9">
    <source>
        <dbReference type="ARBA" id="ARBA00030044"/>
    </source>
</evidence>
<dbReference type="EC" id="2.3.1.222" evidence="3"/>
<evidence type="ECO:0000256" key="11">
    <source>
        <dbReference type="ARBA" id="ARBA00033077"/>
    </source>
</evidence>
<keyword evidence="8 13" id="KW-0012">Acyltransferase</keyword>